<name>A0AA47MXM6_MERPO</name>
<comment type="caution">
    <text evidence="2">The sequence shown here is derived from an EMBL/GenBank/DDBJ whole genome shotgun (WGS) entry which is preliminary data.</text>
</comment>
<evidence type="ECO:0000313" key="3">
    <source>
        <dbReference type="Proteomes" id="UP001174136"/>
    </source>
</evidence>
<protein>
    <recommendedName>
        <fullName evidence="4">Transposase</fullName>
    </recommendedName>
</protein>
<dbReference type="PANTHER" id="PTHR47501">
    <property type="entry name" value="TRANSPOSASE-RELATED"/>
    <property type="match status" value="1"/>
</dbReference>
<evidence type="ECO:0008006" key="4">
    <source>
        <dbReference type="Google" id="ProtNLM"/>
    </source>
</evidence>
<sequence length="248" mass="27817">MKKQVKEAMQNTEATQDDGPDTEEMEAEVDFISVKNIMAEDINDGLQYQVPKHHRCACHLLNLVSTVDANNANKTEAYKRLSRSVFSKSQALWNKISRSTTAAEVIEEHCKLQLVQPNATLWNSFYLAVIKIIRNQGEGAMRAGCATLNIPIARVSLRFCKPLVDALLDGLKKRFGKMMSDPELVAAAILQRKFKTSWTSDEDASVTSKDTSLTMSLQQPDSSSTSDEDDFFSSMDTQKKQQNNWMPT</sequence>
<feature type="region of interest" description="Disordered" evidence="1">
    <location>
        <begin position="205"/>
        <end position="248"/>
    </location>
</feature>
<feature type="compositionally biased region" description="Acidic residues" evidence="1">
    <location>
        <begin position="15"/>
        <end position="24"/>
    </location>
</feature>
<gene>
    <name evidence="2" type="ORF">N1851_012297</name>
</gene>
<proteinExistence type="predicted"/>
<feature type="region of interest" description="Disordered" evidence="1">
    <location>
        <begin position="1"/>
        <end position="24"/>
    </location>
</feature>
<evidence type="ECO:0000313" key="2">
    <source>
        <dbReference type="EMBL" id="KAK0148001.1"/>
    </source>
</evidence>
<accession>A0AA47MXM6</accession>
<reference evidence="2" key="1">
    <citation type="journal article" date="2023" name="Front. Mar. Sci.">
        <title>A new Merluccius polli reference genome to investigate the effects of global change in West African waters.</title>
        <authorList>
            <person name="Mateo J.L."/>
            <person name="Blanco-Fernandez C."/>
            <person name="Garcia-Vazquez E."/>
            <person name="Machado-Schiaffino G."/>
        </authorList>
    </citation>
    <scope>NUCLEOTIDE SEQUENCE</scope>
    <source>
        <strain evidence="2">C29</strain>
        <tissue evidence="2">Fin</tissue>
    </source>
</reference>
<dbReference type="EMBL" id="JAOPHQ010002221">
    <property type="protein sequence ID" value="KAK0148001.1"/>
    <property type="molecule type" value="Genomic_DNA"/>
</dbReference>
<dbReference type="Proteomes" id="UP001174136">
    <property type="component" value="Unassembled WGS sequence"/>
</dbReference>
<keyword evidence="3" id="KW-1185">Reference proteome</keyword>
<evidence type="ECO:0000256" key="1">
    <source>
        <dbReference type="SAM" id="MobiDB-lite"/>
    </source>
</evidence>
<organism evidence="2 3">
    <name type="scientific">Merluccius polli</name>
    <name type="common">Benguela hake</name>
    <name type="synonym">Merluccius cadenati</name>
    <dbReference type="NCBI Taxonomy" id="89951"/>
    <lineage>
        <taxon>Eukaryota</taxon>
        <taxon>Metazoa</taxon>
        <taxon>Chordata</taxon>
        <taxon>Craniata</taxon>
        <taxon>Vertebrata</taxon>
        <taxon>Euteleostomi</taxon>
        <taxon>Actinopterygii</taxon>
        <taxon>Neopterygii</taxon>
        <taxon>Teleostei</taxon>
        <taxon>Neoteleostei</taxon>
        <taxon>Acanthomorphata</taxon>
        <taxon>Zeiogadaria</taxon>
        <taxon>Gadariae</taxon>
        <taxon>Gadiformes</taxon>
        <taxon>Gadoidei</taxon>
        <taxon>Merlucciidae</taxon>
        <taxon>Merluccius</taxon>
    </lineage>
</organism>
<dbReference type="PANTHER" id="PTHR47501:SF7">
    <property type="entry name" value="TRANSPOSASE"/>
    <property type="match status" value="1"/>
</dbReference>
<feature type="compositionally biased region" description="Polar residues" evidence="1">
    <location>
        <begin position="205"/>
        <end position="220"/>
    </location>
</feature>
<dbReference type="AlphaFoldDB" id="A0AA47MXM6"/>